<dbReference type="PRINTS" id="PR00344">
    <property type="entry name" value="BCTRLSENSOR"/>
</dbReference>
<dbReference type="GO" id="GO:0005886">
    <property type="term" value="C:plasma membrane"/>
    <property type="evidence" value="ECO:0007669"/>
    <property type="project" value="UniProtKB-SubCell"/>
</dbReference>
<evidence type="ECO:0000256" key="8">
    <source>
        <dbReference type="ARBA" id="ARBA00022777"/>
    </source>
</evidence>
<proteinExistence type="predicted"/>
<name>A0A437MG23_9PROT</name>
<dbReference type="Pfam" id="PF02518">
    <property type="entry name" value="HATPase_c"/>
    <property type="match status" value="1"/>
</dbReference>
<dbReference type="EMBL" id="SACL01000003">
    <property type="protein sequence ID" value="RVT96601.1"/>
    <property type="molecule type" value="Genomic_DNA"/>
</dbReference>
<evidence type="ECO:0000313" key="13">
    <source>
        <dbReference type="Proteomes" id="UP000282957"/>
    </source>
</evidence>
<dbReference type="InterPro" id="IPR050980">
    <property type="entry name" value="2C_sensor_his_kinase"/>
</dbReference>
<dbReference type="Gene3D" id="1.10.287.130">
    <property type="match status" value="1"/>
</dbReference>
<dbReference type="InterPro" id="IPR003594">
    <property type="entry name" value="HATPase_dom"/>
</dbReference>
<keyword evidence="10" id="KW-1133">Transmembrane helix</keyword>
<dbReference type="OrthoDB" id="9785252at2"/>
<evidence type="ECO:0000256" key="9">
    <source>
        <dbReference type="ARBA" id="ARBA00022840"/>
    </source>
</evidence>
<dbReference type="GO" id="GO:0000155">
    <property type="term" value="F:phosphorelay sensor kinase activity"/>
    <property type="evidence" value="ECO:0007669"/>
    <property type="project" value="InterPro"/>
</dbReference>
<evidence type="ECO:0000256" key="1">
    <source>
        <dbReference type="ARBA" id="ARBA00000085"/>
    </source>
</evidence>
<dbReference type="InterPro" id="IPR003661">
    <property type="entry name" value="HisK_dim/P_dom"/>
</dbReference>
<comment type="subcellular location">
    <subcellularLocation>
        <location evidence="2">Cell membrane</location>
        <topology evidence="2">Multi-pass membrane protein</topology>
    </subcellularLocation>
</comment>
<evidence type="ECO:0000256" key="10">
    <source>
        <dbReference type="SAM" id="Phobius"/>
    </source>
</evidence>
<comment type="caution">
    <text evidence="12">The sequence shown here is derived from an EMBL/GenBank/DDBJ whole genome shotgun (WGS) entry which is preliminary data.</text>
</comment>
<dbReference type="Gene3D" id="3.30.565.10">
    <property type="entry name" value="Histidine kinase-like ATPase, C-terminal domain"/>
    <property type="match status" value="1"/>
</dbReference>
<keyword evidence="5" id="KW-0597">Phosphoprotein</keyword>
<accession>A0A437MG23</accession>
<dbReference type="AlphaFoldDB" id="A0A437MG23"/>
<keyword evidence="7" id="KW-0547">Nucleotide-binding</keyword>
<evidence type="ECO:0000256" key="4">
    <source>
        <dbReference type="ARBA" id="ARBA00022475"/>
    </source>
</evidence>
<keyword evidence="6" id="KW-0808">Transferase</keyword>
<feature type="transmembrane region" description="Helical" evidence="10">
    <location>
        <begin position="122"/>
        <end position="142"/>
    </location>
</feature>
<reference evidence="12 13" key="1">
    <citation type="submission" date="2019-01" db="EMBL/GenBank/DDBJ databases">
        <authorList>
            <person name="Chen W.-M."/>
        </authorList>
    </citation>
    <scope>NUCLEOTIDE SEQUENCE [LARGE SCALE GENOMIC DNA]</scope>
    <source>
        <strain evidence="12 13">CCP-6</strain>
    </source>
</reference>
<comment type="catalytic activity">
    <reaction evidence="1">
        <text>ATP + protein L-histidine = ADP + protein N-phospho-L-histidine.</text>
        <dbReference type="EC" id="2.7.13.3"/>
    </reaction>
</comment>
<keyword evidence="4" id="KW-1003">Cell membrane</keyword>
<keyword evidence="9" id="KW-0067">ATP-binding</keyword>
<dbReference type="SMART" id="SM00388">
    <property type="entry name" value="HisKA"/>
    <property type="match status" value="1"/>
</dbReference>
<dbReference type="InterPro" id="IPR005467">
    <property type="entry name" value="His_kinase_dom"/>
</dbReference>
<keyword evidence="8 12" id="KW-0418">Kinase</keyword>
<dbReference type="InterPro" id="IPR036890">
    <property type="entry name" value="HATPase_C_sf"/>
</dbReference>
<evidence type="ECO:0000256" key="6">
    <source>
        <dbReference type="ARBA" id="ARBA00022679"/>
    </source>
</evidence>
<sequence>MNSPGEATRRNMRVLIQLRWIAVAGQLATIAAVQWAMGIPLPLNMLLPVPALLVAVNLASLPLLDRRSGISNTELTLALLLDVGALAWQLHYSGGVSNPFASLFLLQVVIGALLLDQRSSWVVFGACAVAVLTLSLHSPPLALPEEYRQDPLGLYLSGSLVSLALIAVLLFLLVTRISGNLRERDAALAASRQHAAEETHIVRLGLLASGAAHELGTPLSSLSVILGDWKRMPRLAGDPELVDDIDDMQAAVQRCKDIVSNVLMSAGEARGAATAVTTMRAFLEGMVADWRGAWHAEAIQFRDEFGEDVAIVSDTALKQVIGNLVDNAIEVSPDWVCITARRVDDNLLLEVRDRGPGFPANSLASFGQPYNSTKQRRSGGLGLFLLVSVLRKLGGTAEAANAPEGGAVVRITLPVAALAYSDDES</sequence>
<evidence type="ECO:0000313" key="12">
    <source>
        <dbReference type="EMBL" id="RVT96601.1"/>
    </source>
</evidence>
<feature type="transmembrane region" description="Helical" evidence="10">
    <location>
        <begin position="20"/>
        <end position="39"/>
    </location>
</feature>
<dbReference type="PANTHER" id="PTHR44936:SF10">
    <property type="entry name" value="SENSOR PROTEIN RSTB"/>
    <property type="match status" value="1"/>
</dbReference>
<evidence type="ECO:0000259" key="11">
    <source>
        <dbReference type="PROSITE" id="PS50109"/>
    </source>
</evidence>
<evidence type="ECO:0000256" key="7">
    <source>
        <dbReference type="ARBA" id="ARBA00022741"/>
    </source>
</evidence>
<dbReference type="EC" id="2.7.13.3" evidence="3"/>
<dbReference type="PANTHER" id="PTHR44936">
    <property type="entry name" value="SENSOR PROTEIN CREC"/>
    <property type="match status" value="1"/>
</dbReference>
<dbReference type="GO" id="GO:0005524">
    <property type="term" value="F:ATP binding"/>
    <property type="evidence" value="ECO:0007669"/>
    <property type="project" value="UniProtKB-KW"/>
</dbReference>
<feature type="domain" description="Histidine kinase" evidence="11">
    <location>
        <begin position="210"/>
        <end position="417"/>
    </location>
</feature>
<keyword evidence="10" id="KW-0812">Transmembrane</keyword>
<protein>
    <recommendedName>
        <fullName evidence="3">histidine kinase</fullName>
        <ecNumber evidence="3">2.7.13.3</ecNumber>
    </recommendedName>
</protein>
<gene>
    <name evidence="12" type="ORF">EOD42_09280</name>
</gene>
<feature type="transmembrane region" description="Helical" evidence="10">
    <location>
        <begin position="154"/>
        <end position="174"/>
    </location>
</feature>
<keyword evidence="13" id="KW-1185">Reference proteome</keyword>
<dbReference type="SUPFAM" id="SSF47384">
    <property type="entry name" value="Homodimeric domain of signal transducing histidine kinase"/>
    <property type="match status" value="1"/>
</dbReference>
<dbReference type="PROSITE" id="PS50109">
    <property type="entry name" value="HIS_KIN"/>
    <property type="match status" value="1"/>
</dbReference>
<dbReference type="SUPFAM" id="SSF55874">
    <property type="entry name" value="ATPase domain of HSP90 chaperone/DNA topoisomerase II/histidine kinase"/>
    <property type="match status" value="1"/>
</dbReference>
<evidence type="ECO:0000256" key="5">
    <source>
        <dbReference type="ARBA" id="ARBA00022553"/>
    </source>
</evidence>
<dbReference type="InterPro" id="IPR004358">
    <property type="entry name" value="Sig_transdc_His_kin-like_C"/>
</dbReference>
<dbReference type="CDD" id="cd00082">
    <property type="entry name" value="HisKA"/>
    <property type="match status" value="1"/>
</dbReference>
<dbReference type="InterPro" id="IPR036097">
    <property type="entry name" value="HisK_dim/P_sf"/>
</dbReference>
<dbReference type="RefSeq" id="WP_127787253.1">
    <property type="nucleotide sequence ID" value="NZ_SACL01000003.1"/>
</dbReference>
<evidence type="ECO:0000256" key="2">
    <source>
        <dbReference type="ARBA" id="ARBA00004651"/>
    </source>
</evidence>
<dbReference type="Proteomes" id="UP000282957">
    <property type="component" value="Unassembled WGS sequence"/>
</dbReference>
<feature type="transmembrane region" description="Helical" evidence="10">
    <location>
        <begin position="98"/>
        <end position="115"/>
    </location>
</feature>
<organism evidence="12 13">
    <name type="scientific">Rhodovarius crocodyli</name>
    <dbReference type="NCBI Taxonomy" id="1979269"/>
    <lineage>
        <taxon>Bacteria</taxon>
        <taxon>Pseudomonadati</taxon>
        <taxon>Pseudomonadota</taxon>
        <taxon>Alphaproteobacteria</taxon>
        <taxon>Acetobacterales</taxon>
        <taxon>Roseomonadaceae</taxon>
        <taxon>Rhodovarius</taxon>
    </lineage>
</organism>
<keyword evidence="10" id="KW-0472">Membrane</keyword>
<dbReference type="SMART" id="SM00387">
    <property type="entry name" value="HATPase_c"/>
    <property type="match status" value="1"/>
</dbReference>
<evidence type="ECO:0000256" key="3">
    <source>
        <dbReference type="ARBA" id="ARBA00012438"/>
    </source>
</evidence>